<dbReference type="PROSITE" id="PS50600">
    <property type="entry name" value="ULP_PROTEASE"/>
    <property type="match status" value="1"/>
</dbReference>
<evidence type="ECO:0000259" key="5">
    <source>
        <dbReference type="PROSITE" id="PS50600"/>
    </source>
</evidence>
<dbReference type="Pfam" id="PF02902">
    <property type="entry name" value="Peptidase_C48"/>
    <property type="match status" value="1"/>
</dbReference>
<dbReference type="PANTHER" id="PTHR47764:SF2">
    <property type="entry name" value="UBIQUITIN-LIKE PROTEASE FAMILY PROFILE DOMAIN-CONTAINING PROTEIN"/>
    <property type="match status" value="1"/>
</dbReference>
<evidence type="ECO:0000256" key="4">
    <source>
        <dbReference type="SAM" id="MobiDB-lite"/>
    </source>
</evidence>
<keyword evidence="7" id="KW-1185">Reference proteome</keyword>
<organism evidence="6 7">
    <name type="scientific">Ostreobium quekettii</name>
    <dbReference type="NCBI Taxonomy" id="121088"/>
    <lineage>
        <taxon>Eukaryota</taxon>
        <taxon>Viridiplantae</taxon>
        <taxon>Chlorophyta</taxon>
        <taxon>core chlorophytes</taxon>
        <taxon>Ulvophyceae</taxon>
        <taxon>TCBD clade</taxon>
        <taxon>Bryopsidales</taxon>
        <taxon>Ostreobineae</taxon>
        <taxon>Ostreobiaceae</taxon>
        <taxon>Ostreobium</taxon>
    </lineage>
</organism>
<dbReference type="AlphaFoldDB" id="A0A8S1J8Z9"/>
<dbReference type="GO" id="GO:0006508">
    <property type="term" value="P:proteolysis"/>
    <property type="evidence" value="ECO:0007669"/>
    <property type="project" value="UniProtKB-KW"/>
</dbReference>
<name>A0A8S1J8Z9_9CHLO</name>
<feature type="region of interest" description="Disordered" evidence="4">
    <location>
        <begin position="287"/>
        <end position="342"/>
    </location>
</feature>
<dbReference type="Gene3D" id="3.30.310.130">
    <property type="entry name" value="Ubiquitin-related"/>
    <property type="match status" value="1"/>
</dbReference>
<evidence type="ECO:0000256" key="2">
    <source>
        <dbReference type="ARBA" id="ARBA00022670"/>
    </source>
</evidence>
<protein>
    <recommendedName>
        <fullName evidence="5">Ubiquitin-like protease family profile domain-containing protein</fullName>
    </recommendedName>
</protein>
<dbReference type="OrthoDB" id="568156at2759"/>
<dbReference type="Gene3D" id="1.10.418.20">
    <property type="match status" value="1"/>
</dbReference>
<sequence length="533" mass="59008">MGDGWTRTRAGAAGKRRTLLPRRDALATQGHSFSRSNSRVCSETLLAQEHKGLKRKSDIRLSMECSSKKRRLEGSPLVGACKSITAAMSNVAIAVLNCCSGGTKGSGTSPSHVFMGRKTESGKGDAAGVIQEEVGGVVAEDPLESFIRQRHRRDRERCNGGGLFGSQKEREESGNLLEDSRVHRERSPDEGPRHRSKASGSVDTYWKRMMASIPRFSRSTQDGCPNDTSDVHGSLASKSTSTGCNPVLNWRHKCAKPISKLRAASSLWKYKAGMDSSMRFCANRNWRDTPKQASDDHVDLTLSDDDDNREQETAANGKTGQGAIRDAAHLSPGRGTSHHYTRSNRLKASCMGDLQDVKAVYPPEGGIGAVDIGMEDLERLEPLEFLNDTIIDYYTKRLYNGLPPAEKSRFHVFNSFFYKQLAEAAGNLFEANKKCPGYERVRNWTKVDLFSKDYLFVPIHEALHWSLAVVCHPSAAFAPPEDDAEDGREKRTPCILHLDSLRGGHRSSAVCARVRKFLECDWLQKNHVDNGLI</sequence>
<feature type="compositionally biased region" description="Basic and acidic residues" evidence="4">
    <location>
        <begin position="287"/>
        <end position="299"/>
    </location>
</feature>
<dbReference type="Proteomes" id="UP000708148">
    <property type="component" value="Unassembled WGS sequence"/>
</dbReference>
<gene>
    <name evidence="6" type="ORF">OSTQU699_LOCUS5324</name>
</gene>
<dbReference type="InterPro" id="IPR003653">
    <property type="entry name" value="Peptidase_C48_C"/>
</dbReference>
<dbReference type="PANTHER" id="PTHR47764">
    <property type="entry name" value="UBIQUITIN-LIKE-SPECIFIC PROTEASE 2B-RELATED"/>
    <property type="match status" value="1"/>
</dbReference>
<evidence type="ECO:0000256" key="3">
    <source>
        <dbReference type="ARBA" id="ARBA00022801"/>
    </source>
</evidence>
<comment type="similarity">
    <text evidence="1">Belongs to the peptidase C48 family.</text>
</comment>
<feature type="region of interest" description="Disordered" evidence="4">
    <location>
        <begin position="1"/>
        <end position="33"/>
    </location>
</feature>
<evidence type="ECO:0000313" key="7">
    <source>
        <dbReference type="Proteomes" id="UP000708148"/>
    </source>
</evidence>
<dbReference type="GO" id="GO:0008234">
    <property type="term" value="F:cysteine-type peptidase activity"/>
    <property type="evidence" value="ECO:0007669"/>
    <property type="project" value="InterPro"/>
</dbReference>
<feature type="domain" description="Ubiquitin-like protease family profile" evidence="5">
    <location>
        <begin position="370"/>
        <end position="533"/>
    </location>
</feature>
<keyword evidence="3" id="KW-0378">Hydrolase</keyword>
<feature type="compositionally biased region" description="Low complexity" evidence="4">
    <location>
        <begin position="1"/>
        <end position="13"/>
    </location>
</feature>
<accession>A0A8S1J8Z9</accession>
<proteinExistence type="inferred from homology"/>
<dbReference type="InterPro" id="IPR038765">
    <property type="entry name" value="Papain-like_cys_pep_sf"/>
</dbReference>
<reference evidence="6" key="1">
    <citation type="submission" date="2020-12" db="EMBL/GenBank/DDBJ databases">
        <authorList>
            <person name="Iha C."/>
        </authorList>
    </citation>
    <scope>NUCLEOTIDE SEQUENCE</scope>
</reference>
<dbReference type="EMBL" id="CAJHUC010001142">
    <property type="protein sequence ID" value="CAD7699965.1"/>
    <property type="molecule type" value="Genomic_DNA"/>
</dbReference>
<evidence type="ECO:0000313" key="6">
    <source>
        <dbReference type="EMBL" id="CAD7699965.1"/>
    </source>
</evidence>
<evidence type="ECO:0000256" key="1">
    <source>
        <dbReference type="ARBA" id="ARBA00005234"/>
    </source>
</evidence>
<feature type="region of interest" description="Disordered" evidence="4">
    <location>
        <begin position="217"/>
        <end position="242"/>
    </location>
</feature>
<feature type="compositionally biased region" description="Basic and acidic residues" evidence="4">
    <location>
        <begin position="167"/>
        <end position="193"/>
    </location>
</feature>
<comment type="caution">
    <text evidence="6">The sequence shown here is derived from an EMBL/GenBank/DDBJ whole genome shotgun (WGS) entry which is preliminary data.</text>
</comment>
<feature type="compositionally biased region" description="Polar residues" evidence="4">
    <location>
        <begin position="217"/>
        <end position="228"/>
    </location>
</feature>
<dbReference type="SUPFAM" id="SSF54001">
    <property type="entry name" value="Cysteine proteinases"/>
    <property type="match status" value="1"/>
</dbReference>
<feature type="region of interest" description="Disordered" evidence="4">
    <location>
        <begin position="152"/>
        <end position="203"/>
    </location>
</feature>
<keyword evidence="2" id="KW-0645">Protease</keyword>